<evidence type="ECO:0000256" key="1">
    <source>
        <dbReference type="ARBA" id="ARBA00004442"/>
    </source>
</evidence>
<dbReference type="Gene3D" id="1.10.3780.10">
    <property type="entry name" value="SusD-like"/>
    <property type="match status" value="1"/>
</dbReference>
<proteinExistence type="inferred from homology"/>
<dbReference type="Pfam" id="PF14322">
    <property type="entry name" value="SusD-like_3"/>
    <property type="match status" value="1"/>
</dbReference>
<dbReference type="Gene3D" id="1.25.40.390">
    <property type="match status" value="1"/>
</dbReference>
<dbReference type="PROSITE" id="PS51257">
    <property type="entry name" value="PROKAR_LIPOPROTEIN"/>
    <property type="match status" value="1"/>
</dbReference>
<dbReference type="Gene3D" id="1.25.40.10">
    <property type="entry name" value="Tetratricopeptide repeat domain"/>
    <property type="match status" value="1"/>
</dbReference>
<dbReference type="GO" id="GO:0009279">
    <property type="term" value="C:cell outer membrane"/>
    <property type="evidence" value="ECO:0007669"/>
    <property type="project" value="UniProtKB-SubCell"/>
</dbReference>
<dbReference type="InterPro" id="IPR011990">
    <property type="entry name" value="TPR-like_helical_dom_sf"/>
</dbReference>
<feature type="domain" description="SusD-like N-terminal" evidence="7">
    <location>
        <begin position="135"/>
        <end position="246"/>
    </location>
</feature>
<sequence>MKRNSFKILLVLAILTGGLISCDKNKILTPNYQVSSQQVYSDPKSIVEAAAKVYGAFALTGNSGPAGAGDIAGIDEGTSDFFRLLWYAQELPTDEAVIAWGDPGVPDFHQMSWSSSNLIITGLYYRSMYQITLANDFIRQTSDANLASHGITGSDATNIRYLRAEARFLRAYQYSVLMDLFAQPPFVTDANAVGSIVPPQTTRTALFAYVEGELKAIDPLMVAPMKNQYGRADQGAVWALLSRIYLNAQVYTGTARYNDAITYASKAIGAGYALIPKYDNLFLADNNLNTSENIFTIEYDGANTQGYGGTTFMTHAPVGGSMPSVDFGIGGGWGGVRTTSSLVNLFPANTSTAFPNNGNPDTRAEFWTDGQNLAINDVTNFKDGYGITKWRNVTSTGAQGSSSNFSDVDEPIIRLSEVYLNYAEAVLRGGTTGTSDLALSYVNKIRERAYGGPSGDITSGQLTLSFILDERGRELYWEGFRRTDLIRYGIFTAVTSDSRSVWPFKGGVKTGAGVADYRNLYPIPDQDRAANPNLKQNPGY</sequence>
<reference evidence="8 9" key="1">
    <citation type="submission" date="2015-12" db="EMBL/GenBank/DDBJ databases">
        <title>Genome sequence of Mucilaginibacter gotjawali.</title>
        <authorList>
            <person name="Lee J.S."/>
            <person name="Lee K.C."/>
            <person name="Kim K.K."/>
            <person name="Lee B.W."/>
        </authorList>
    </citation>
    <scope>NUCLEOTIDE SEQUENCE [LARGE SCALE GENOMIC DNA]</scope>
    <source>
        <strain evidence="8 9">SA3-7</strain>
    </source>
</reference>
<comment type="similarity">
    <text evidence="2">Belongs to the SusD family.</text>
</comment>
<dbReference type="RefSeq" id="WP_096353426.1">
    <property type="nucleotide sequence ID" value="NZ_AP017313.1"/>
</dbReference>
<name>A0A0X8X4Y7_9SPHI</name>
<evidence type="ECO:0000256" key="3">
    <source>
        <dbReference type="ARBA" id="ARBA00022729"/>
    </source>
</evidence>
<evidence type="ECO:0000256" key="4">
    <source>
        <dbReference type="ARBA" id="ARBA00023136"/>
    </source>
</evidence>
<dbReference type="InterPro" id="IPR033985">
    <property type="entry name" value="SusD-like_N"/>
</dbReference>
<evidence type="ECO:0000313" key="8">
    <source>
        <dbReference type="EMBL" id="BAU55202.1"/>
    </source>
</evidence>
<feature type="domain" description="RagB/SusD" evidence="6">
    <location>
        <begin position="376"/>
        <end position="540"/>
    </location>
</feature>
<evidence type="ECO:0000313" key="9">
    <source>
        <dbReference type="Proteomes" id="UP000218263"/>
    </source>
</evidence>
<dbReference type="InterPro" id="IPR012944">
    <property type="entry name" value="SusD_RagB_dom"/>
</dbReference>
<dbReference type="SUPFAM" id="SSF48452">
    <property type="entry name" value="TPR-like"/>
    <property type="match status" value="1"/>
</dbReference>
<organism evidence="8 9">
    <name type="scientific">Mucilaginibacter gotjawali</name>
    <dbReference type="NCBI Taxonomy" id="1550579"/>
    <lineage>
        <taxon>Bacteria</taxon>
        <taxon>Pseudomonadati</taxon>
        <taxon>Bacteroidota</taxon>
        <taxon>Sphingobacteriia</taxon>
        <taxon>Sphingobacteriales</taxon>
        <taxon>Sphingobacteriaceae</taxon>
        <taxon>Mucilaginibacter</taxon>
    </lineage>
</organism>
<accession>A0A0X8X4Y7</accession>
<dbReference type="CDD" id="cd08977">
    <property type="entry name" value="SusD"/>
    <property type="match status" value="1"/>
</dbReference>
<evidence type="ECO:0000256" key="2">
    <source>
        <dbReference type="ARBA" id="ARBA00006275"/>
    </source>
</evidence>
<gene>
    <name evidence="8" type="ORF">MgSA37_03383</name>
</gene>
<evidence type="ECO:0000256" key="5">
    <source>
        <dbReference type="ARBA" id="ARBA00023237"/>
    </source>
</evidence>
<dbReference type="OrthoDB" id="9783641at2"/>
<keyword evidence="4" id="KW-0472">Membrane</keyword>
<protein>
    <submittedName>
        <fullName evidence="8">SusD family protein</fullName>
    </submittedName>
</protein>
<keyword evidence="5" id="KW-0998">Cell outer membrane</keyword>
<dbReference type="EMBL" id="AP017313">
    <property type="protein sequence ID" value="BAU55202.1"/>
    <property type="molecule type" value="Genomic_DNA"/>
</dbReference>
<comment type="subcellular location">
    <subcellularLocation>
        <location evidence="1">Cell outer membrane</location>
    </subcellularLocation>
</comment>
<dbReference type="KEGG" id="mgot:MgSA37_03383"/>
<dbReference type="AlphaFoldDB" id="A0A0X8X4Y7"/>
<evidence type="ECO:0000259" key="7">
    <source>
        <dbReference type="Pfam" id="PF14322"/>
    </source>
</evidence>
<dbReference type="Pfam" id="PF07980">
    <property type="entry name" value="SusD_RagB"/>
    <property type="match status" value="1"/>
</dbReference>
<evidence type="ECO:0000259" key="6">
    <source>
        <dbReference type="Pfam" id="PF07980"/>
    </source>
</evidence>
<keyword evidence="3" id="KW-0732">Signal</keyword>
<dbReference type="Proteomes" id="UP000218263">
    <property type="component" value="Chromosome"/>
</dbReference>
<keyword evidence="9" id="KW-1185">Reference proteome</keyword>